<name>A0A540K325_MALBA</name>
<comment type="caution">
    <text evidence="1">The sequence shown here is derived from an EMBL/GenBank/DDBJ whole genome shotgun (WGS) entry which is preliminary data.</text>
</comment>
<dbReference type="AlphaFoldDB" id="A0A540K325"/>
<dbReference type="EMBL" id="VIEB01011935">
    <property type="protein sequence ID" value="TQD68677.1"/>
    <property type="molecule type" value="Genomic_DNA"/>
</dbReference>
<accession>A0A540K325</accession>
<organism evidence="1 2">
    <name type="scientific">Malus baccata</name>
    <name type="common">Siberian crab apple</name>
    <name type="synonym">Pyrus baccata</name>
    <dbReference type="NCBI Taxonomy" id="106549"/>
    <lineage>
        <taxon>Eukaryota</taxon>
        <taxon>Viridiplantae</taxon>
        <taxon>Streptophyta</taxon>
        <taxon>Embryophyta</taxon>
        <taxon>Tracheophyta</taxon>
        <taxon>Spermatophyta</taxon>
        <taxon>Magnoliopsida</taxon>
        <taxon>eudicotyledons</taxon>
        <taxon>Gunneridae</taxon>
        <taxon>Pentapetalae</taxon>
        <taxon>rosids</taxon>
        <taxon>fabids</taxon>
        <taxon>Rosales</taxon>
        <taxon>Rosaceae</taxon>
        <taxon>Amygdaloideae</taxon>
        <taxon>Maleae</taxon>
        <taxon>Malus</taxon>
    </lineage>
</organism>
<gene>
    <name evidence="1" type="ORF">C1H46_045790</name>
</gene>
<keyword evidence="2" id="KW-1185">Reference proteome</keyword>
<proteinExistence type="predicted"/>
<protein>
    <submittedName>
        <fullName evidence="1">Uncharacterized protein</fullName>
    </submittedName>
</protein>
<sequence length="78" mass="9002">MDEEHACASINTTWAARRKENSKTNTTWAARNQKLKHGRVGSDDDNTNKHTRHRIGVGRFLQLWYHLDSKEMAEIGPL</sequence>
<evidence type="ECO:0000313" key="2">
    <source>
        <dbReference type="Proteomes" id="UP000315295"/>
    </source>
</evidence>
<reference evidence="1 2" key="1">
    <citation type="journal article" date="2019" name="G3 (Bethesda)">
        <title>Sequencing of a Wild Apple (Malus baccata) Genome Unravels the Differences Between Cultivated and Wild Apple Species Regarding Disease Resistance and Cold Tolerance.</title>
        <authorList>
            <person name="Chen X."/>
        </authorList>
    </citation>
    <scope>NUCLEOTIDE SEQUENCE [LARGE SCALE GENOMIC DNA]</scope>
    <source>
        <strain evidence="2">cv. Shandingzi</strain>
        <tissue evidence="1">Leaves</tissue>
    </source>
</reference>
<evidence type="ECO:0000313" key="1">
    <source>
        <dbReference type="EMBL" id="TQD68677.1"/>
    </source>
</evidence>
<dbReference type="Proteomes" id="UP000315295">
    <property type="component" value="Unassembled WGS sequence"/>
</dbReference>